<gene>
    <name evidence="1" type="ORF">RHTO_01797</name>
</gene>
<dbReference type="Proteomes" id="UP000016926">
    <property type="component" value="Unassembled WGS sequence"/>
</dbReference>
<name>M7WTD0_RHOT1</name>
<protein>
    <submittedName>
        <fullName evidence="1">Uncharacterized protein</fullName>
    </submittedName>
</protein>
<accession>M7WTD0</accession>
<dbReference type="EMBL" id="KB722656">
    <property type="protein sequence ID" value="EMS21331.1"/>
    <property type="molecule type" value="Genomic_DNA"/>
</dbReference>
<organism evidence="1 2">
    <name type="scientific">Rhodotorula toruloides (strain NP11)</name>
    <name type="common">Yeast</name>
    <name type="synonym">Rhodosporidium toruloides</name>
    <dbReference type="NCBI Taxonomy" id="1130832"/>
    <lineage>
        <taxon>Eukaryota</taxon>
        <taxon>Fungi</taxon>
        <taxon>Dikarya</taxon>
        <taxon>Basidiomycota</taxon>
        <taxon>Pucciniomycotina</taxon>
        <taxon>Microbotryomycetes</taxon>
        <taxon>Sporidiobolales</taxon>
        <taxon>Sporidiobolaceae</taxon>
        <taxon>Rhodotorula</taxon>
    </lineage>
</organism>
<dbReference type="HOGENOM" id="CLU_799626_0_0_1"/>
<sequence length="347" mass="39254">MAPRPPSGTVTIPWDKAVPLAALVAGFRKGWIDSWWNEHLFHVDLRLDVSKPPFASHPSLRNNFCTWWLMSPRQEEDVVAYLERLAGRIEEGRFDARRELPPFSKVAVDLGVYLGSTRSEEDEFGLSARLQAHAVKKAKNWGFSSRARLVPYYSQSQHVPILTQFSVRSVEKALLSVHAGVEREGINLEAFKAWGRTWWMRLFAAHADKAYLALWYCLAEAERGEAIDFFVHCGLRLLSEREQALLPFENSPLAQELRDPQAARALSARRTLRSSIATSSLLSLVTRADLPRLAVLAAFEQGAVIKTGNEGYDRWPDMPEFLQSSANSLGTSLLHNYSHRQRAIYPI</sequence>
<proteinExistence type="predicted"/>
<keyword evidence="2" id="KW-1185">Reference proteome</keyword>
<dbReference type="RefSeq" id="XP_016272450.1">
    <property type="nucleotide sequence ID" value="XM_016415476.1"/>
</dbReference>
<reference evidence="1 2" key="1">
    <citation type="journal article" date="2012" name="Nat. Commun.">
        <title>A multi-omic map of the lipid-producing yeast Rhodosporidium toruloides.</title>
        <authorList>
            <person name="Zhu Z."/>
            <person name="Zhang S."/>
            <person name="Liu H."/>
            <person name="Shen H."/>
            <person name="Lin X."/>
            <person name="Yang F."/>
            <person name="Zhou Y.J."/>
            <person name="Jin G."/>
            <person name="Ye M."/>
            <person name="Zou H."/>
            <person name="Zou H."/>
            <person name="Zhao Z.K."/>
        </authorList>
    </citation>
    <scope>NUCLEOTIDE SEQUENCE [LARGE SCALE GENOMIC DNA]</scope>
    <source>
        <strain evidence="1 2">NP11</strain>
    </source>
</reference>
<evidence type="ECO:0000313" key="2">
    <source>
        <dbReference type="Proteomes" id="UP000016926"/>
    </source>
</evidence>
<evidence type="ECO:0000313" key="1">
    <source>
        <dbReference type="EMBL" id="EMS21331.1"/>
    </source>
</evidence>
<dbReference type="GeneID" id="27365810"/>
<dbReference type="AlphaFoldDB" id="M7WTD0"/>